<reference evidence="3 4" key="1">
    <citation type="journal article" date="2019" name="Sci. Rep.">
        <title>Comparative genomics of chytrid fungi reveal insights into the obligate biotrophic and pathogenic lifestyle of Synchytrium endobioticum.</title>
        <authorList>
            <person name="van de Vossenberg B.T.L.H."/>
            <person name="Warris S."/>
            <person name="Nguyen H.D.T."/>
            <person name="van Gent-Pelzer M.P.E."/>
            <person name="Joly D.L."/>
            <person name="van de Geest H.C."/>
            <person name="Bonants P.J.M."/>
            <person name="Smith D.S."/>
            <person name="Levesque C.A."/>
            <person name="van der Lee T.A.J."/>
        </authorList>
    </citation>
    <scope>NUCLEOTIDE SEQUENCE [LARGE SCALE GENOMIC DNA]</scope>
    <source>
        <strain evidence="3 4">CBS 675.73</strain>
    </source>
</reference>
<dbReference type="OrthoDB" id="273452at2759"/>
<accession>A0A507EC72</accession>
<protein>
    <recommendedName>
        <fullName evidence="2">DUF676 domain-containing protein</fullName>
    </recommendedName>
</protein>
<evidence type="ECO:0000259" key="2">
    <source>
        <dbReference type="Pfam" id="PF05057"/>
    </source>
</evidence>
<dbReference type="PANTHER" id="PTHR12482:SF62">
    <property type="entry name" value="LIPASE ROG1-RELATED"/>
    <property type="match status" value="1"/>
</dbReference>
<dbReference type="InterPro" id="IPR029058">
    <property type="entry name" value="AB_hydrolase_fold"/>
</dbReference>
<organism evidence="3 4">
    <name type="scientific">Chytriomyces confervae</name>
    <dbReference type="NCBI Taxonomy" id="246404"/>
    <lineage>
        <taxon>Eukaryota</taxon>
        <taxon>Fungi</taxon>
        <taxon>Fungi incertae sedis</taxon>
        <taxon>Chytridiomycota</taxon>
        <taxon>Chytridiomycota incertae sedis</taxon>
        <taxon>Chytridiomycetes</taxon>
        <taxon>Chytridiales</taxon>
        <taxon>Chytriomycetaceae</taxon>
        <taxon>Chytriomyces</taxon>
    </lineage>
</organism>
<dbReference type="Gene3D" id="3.40.50.1820">
    <property type="entry name" value="alpha/beta hydrolase"/>
    <property type="match status" value="1"/>
</dbReference>
<dbReference type="InterPro" id="IPR044294">
    <property type="entry name" value="Lipase-like"/>
</dbReference>
<dbReference type="AlphaFoldDB" id="A0A507EC72"/>
<proteinExistence type="inferred from homology"/>
<gene>
    <name evidence="3" type="ORF">CcCBS67573_g08926</name>
</gene>
<keyword evidence="4" id="KW-1185">Reference proteome</keyword>
<sequence>MRHLVVLIHGLHGTAGDLAYLAKLLNARHAVDTHVLVPTCNEGKTGSGIEAQAQRVVDSIVNEASLLGLEQSETIAISLIGHSLGGLIARMVAYKLIQPSFKLRHYVSIATPHLGSRFESIIPPDAAAVVAGQTGKELFLVDDKDPLVATLAQAPFLETLAAFETRTAYGCVQYDLSVGFETSLIRIDNPYLEPFSTRSITAPLKALMNSIPVAYSFKYTSLTSSQPQLRDVSTSAGESTYAGLLDSNTDASQVHVQQMLLSLNSLPWTKIAVFSTRPLFGHVDVIVQDERWNIQFGHSVIQDIVDRVLETPVNAGV</sequence>
<dbReference type="PANTHER" id="PTHR12482">
    <property type="entry name" value="LIPASE ROG1-RELATED-RELATED"/>
    <property type="match status" value="1"/>
</dbReference>
<evidence type="ECO:0000256" key="1">
    <source>
        <dbReference type="ARBA" id="ARBA00007920"/>
    </source>
</evidence>
<dbReference type="InterPro" id="IPR007751">
    <property type="entry name" value="DUF676_lipase-like"/>
</dbReference>
<comment type="caution">
    <text evidence="3">The sequence shown here is derived from an EMBL/GenBank/DDBJ whole genome shotgun (WGS) entry which is preliminary data.</text>
</comment>
<dbReference type="Pfam" id="PF05057">
    <property type="entry name" value="DUF676"/>
    <property type="match status" value="1"/>
</dbReference>
<dbReference type="EMBL" id="QEAP01000666">
    <property type="protein sequence ID" value="TPX61404.1"/>
    <property type="molecule type" value="Genomic_DNA"/>
</dbReference>
<feature type="domain" description="DUF676" evidence="2">
    <location>
        <begin position="2"/>
        <end position="182"/>
    </location>
</feature>
<evidence type="ECO:0000313" key="4">
    <source>
        <dbReference type="Proteomes" id="UP000320333"/>
    </source>
</evidence>
<name>A0A507EC72_9FUNG</name>
<dbReference type="Proteomes" id="UP000320333">
    <property type="component" value="Unassembled WGS sequence"/>
</dbReference>
<comment type="similarity">
    <text evidence="1">Belongs to the putative lipase ROG1 family.</text>
</comment>
<evidence type="ECO:0000313" key="3">
    <source>
        <dbReference type="EMBL" id="TPX61404.1"/>
    </source>
</evidence>
<dbReference type="SUPFAM" id="SSF53474">
    <property type="entry name" value="alpha/beta-Hydrolases"/>
    <property type="match status" value="1"/>
</dbReference>